<feature type="transmembrane region" description="Helical" evidence="7">
    <location>
        <begin position="439"/>
        <end position="458"/>
    </location>
</feature>
<dbReference type="GO" id="GO:0055085">
    <property type="term" value="P:transmembrane transport"/>
    <property type="evidence" value="ECO:0007669"/>
    <property type="project" value="InterPro"/>
</dbReference>
<dbReference type="Pfam" id="PF00324">
    <property type="entry name" value="AA_permease"/>
    <property type="match status" value="1"/>
</dbReference>
<dbReference type="PIRSF" id="PIRSF006060">
    <property type="entry name" value="AA_transporter"/>
    <property type="match status" value="1"/>
</dbReference>
<keyword evidence="6 7" id="KW-0472">Membrane</keyword>
<dbReference type="EMBL" id="LNQN01000002">
    <property type="protein sequence ID" value="KSU83126.1"/>
    <property type="molecule type" value="Genomic_DNA"/>
</dbReference>
<keyword evidence="2" id="KW-0813">Transport</keyword>
<evidence type="ECO:0000313" key="10">
    <source>
        <dbReference type="Proteomes" id="UP000054099"/>
    </source>
</evidence>
<dbReference type="InterPro" id="IPR004840">
    <property type="entry name" value="Amino_acid_permease_CS"/>
</dbReference>
<name>A0A0V8J7L7_9BACL</name>
<keyword evidence="5 7" id="KW-1133">Transmembrane helix</keyword>
<dbReference type="OrthoDB" id="9780162at2"/>
<organism evidence="9 10">
    <name type="scientific">Fictibacillus enclensis</name>
    <dbReference type="NCBI Taxonomy" id="1017270"/>
    <lineage>
        <taxon>Bacteria</taxon>
        <taxon>Bacillati</taxon>
        <taxon>Bacillota</taxon>
        <taxon>Bacilli</taxon>
        <taxon>Bacillales</taxon>
        <taxon>Fictibacillaceae</taxon>
        <taxon>Fictibacillus</taxon>
    </lineage>
</organism>
<feature type="transmembrane region" description="Helical" evidence="7">
    <location>
        <begin position="27"/>
        <end position="48"/>
    </location>
</feature>
<dbReference type="Gene3D" id="1.20.1740.10">
    <property type="entry name" value="Amino acid/polyamine transporter I"/>
    <property type="match status" value="1"/>
</dbReference>
<feature type="transmembrane region" description="Helical" evidence="7">
    <location>
        <begin position="250"/>
        <end position="279"/>
    </location>
</feature>
<evidence type="ECO:0000256" key="6">
    <source>
        <dbReference type="ARBA" id="ARBA00023136"/>
    </source>
</evidence>
<reference evidence="9 10" key="1">
    <citation type="journal article" date="2014" name="Antonie Van Leeuwenhoek">
        <title>Fictibacillus enclensis sp. nov., isolated from marine sediment.</title>
        <authorList>
            <person name="Dastager S.G."/>
            <person name="Mawlankar R."/>
            <person name="Srinivasan K."/>
            <person name="Tang S.K."/>
            <person name="Lee J.C."/>
            <person name="Ramana V.V."/>
            <person name="Shouche Y.S."/>
        </authorList>
    </citation>
    <scope>NUCLEOTIDE SEQUENCE [LARGE SCALE GENOMIC DNA]</scope>
    <source>
        <strain evidence="9 10">NIO-1003</strain>
    </source>
</reference>
<evidence type="ECO:0000256" key="4">
    <source>
        <dbReference type="ARBA" id="ARBA00022970"/>
    </source>
</evidence>
<evidence type="ECO:0000313" key="9">
    <source>
        <dbReference type="EMBL" id="KSU83126.1"/>
    </source>
</evidence>
<dbReference type="PANTHER" id="PTHR43495">
    <property type="entry name" value="GABA PERMEASE"/>
    <property type="match status" value="1"/>
</dbReference>
<evidence type="ECO:0000256" key="2">
    <source>
        <dbReference type="ARBA" id="ARBA00022448"/>
    </source>
</evidence>
<feature type="transmembrane region" description="Helical" evidence="7">
    <location>
        <begin position="299"/>
        <end position="325"/>
    </location>
</feature>
<feature type="transmembrane region" description="Helical" evidence="7">
    <location>
        <begin position="217"/>
        <end position="238"/>
    </location>
</feature>
<feature type="domain" description="Amino acid permease/ SLC12A" evidence="8">
    <location>
        <begin position="32"/>
        <end position="458"/>
    </location>
</feature>
<feature type="transmembrane region" description="Helical" evidence="7">
    <location>
        <begin position="109"/>
        <end position="133"/>
    </location>
</feature>
<accession>A0A0V8J7L7</accession>
<keyword evidence="4" id="KW-0029">Amino-acid transport</keyword>
<feature type="transmembrane region" description="Helical" evidence="7">
    <location>
        <begin position="374"/>
        <end position="395"/>
    </location>
</feature>
<evidence type="ECO:0000256" key="7">
    <source>
        <dbReference type="SAM" id="Phobius"/>
    </source>
</evidence>
<proteinExistence type="predicted"/>
<keyword evidence="10" id="KW-1185">Reference proteome</keyword>
<dbReference type="PROSITE" id="PS00218">
    <property type="entry name" value="AMINO_ACID_PERMEASE_1"/>
    <property type="match status" value="1"/>
</dbReference>
<dbReference type="GO" id="GO:0005886">
    <property type="term" value="C:plasma membrane"/>
    <property type="evidence" value="ECO:0007669"/>
    <property type="project" value="UniProtKB-SubCell"/>
</dbReference>
<feature type="transmembrane region" description="Helical" evidence="7">
    <location>
        <begin position="415"/>
        <end position="433"/>
    </location>
</feature>
<dbReference type="AlphaFoldDB" id="A0A0V8J7L7"/>
<dbReference type="GO" id="GO:0006865">
    <property type="term" value="P:amino acid transport"/>
    <property type="evidence" value="ECO:0007669"/>
    <property type="project" value="UniProtKB-KW"/>
</dbReference>
<evidence type="ECO:0000256" key="1">
    <source>
        <dbReference type="ARBA" id="ARBA00004141"/>
    </source>
</evidence>
<dbReference type="RefSeq" id="WP_061971923.1">
    <property type="nucleotide sequence ID" value="NZ_FMAV01000002.1"/>
</dbReference>
<sequence length="474" mass="51081">MHNQNVVKQSVKNVQQSKVKKGKSHKLAWWQLSLIGIGSVIGAGFFLGSGLSIHSAGPSVLIGYLLAGLTAYFVFSALAEMTVQDPQPGSFRTYAGQAFGHPVGFMSGWIYWTAGVLIMSSEVTALAIFTQLWLPHVPLWLLSVVYSILALGINLLGVKNFGSIESFFAVIKISTLVAFIGFGILAVTGVISPNSAKAGLSSASFAHGWFPNGFSGFWSAMIFILFSYGGIEVLGVLSTELRNKKDVPKAGTFLVIALTVLYAVSILFILMMVSFHIINEDKSPFVKALASFPIPYLDTIFNVILISAAFSTMVGALFSITSIMVSLAKDGDAPGRLQKKNSRGVAAGALGLSGIGLAISVLFSFLLPDTVYEYMTTSAGIMLILNWVIILSSHIKKRKQIGSSEEHYRSASYPLTSYLGIALIAFTIAGSLLHTNQRVGFFISLGFVAIILGAYYLGSRFGKFKKVHKSEEEY</sequence>
<gene>
    <name evidence="9" type="ORF">AS030_11090</name>
</gene>
<dbReference type="InterPro" id="IPR004841">
    <property type="entry name" value="AA-permease/SLC12A_dom"/>
</dbReference>
<feature type="transmembrane region" description="Helical" evidence="7">
    <location>
        <begin position="169"/>
        <end position="191"/>
    </location>
</feature>
<feature type="transmembrane region" description="Helical" evidence="7">
    <location>
        <begin position="345"/>
        <end position="368"/>
    </location>
</feature>
<feature type="transmembrane region" description="Helical" evidence="7">
    <location>
        <begin position="139"/>
        <end position="157"/>
    </location>
</feature>
<dbReference type="Proteomes" id="UP000054099">
    <property type="component" value="Unassembled WGS sequence"/>
</dbReference>
<evidence type="ECO:0000256" key="3">
    <source>
        <dbReference type="ARBA" id="ARBA00022692"/>
    </source>
</evidence>
<keyword evidence="3 7" id="KW-0812">Transmembrane</keyword>
<evidence type="ECO:0000256" key="5">
    <source>
        <dbReference type="ARBA" id="ARBA00022989"/>
    </source>
</evidence>
<protein>
    <submittedName>
        <fullName evidence="9">Amino acid permease</fullName>
    </submittedName>
</protein>
<feature type="transmembrane region" description="Helical" evidence="7">
    <location>
        <begin position="60"/>
        <end position="79"/>
    </location>
</feature>
<dbReference type="PANTHER" id="PTHR43495:SF5">
    <property type="entry name" value="GAMMA-AMINOBUTYRIC ACID PERMEASE"/>
    <property type="match status" value="1"/>
</dbReference>
<evidence type="ECO:0000259" key="8">
    <source>
        <dbReference type="Pfam" id="PF00324"/>
    </source>
</evidence>
<comment type="subcellular location">
    <subcellularLocation>
        <location evidence="1">Membrane</location>
        <topology evidence="1">Multi-pass membrane protein</topology>
    </subcellularLocation>
</comment>
<comment type="caution">
    <text evidence="9">The sequence shown here is derived from an EMBL/GenBank/DDBJ whole genome shotgun (WGS) entry which is preliminary data.</text>
</comment>